<comment type="caution">
    <text evidence="12">The sequence shown here is derived from an EMBL/GenBank/DDBJ whole genome shotgun (WGS) entry which is preliminary data.</text>
</comment>
<feature type="region of interest" description="Disordered" evidence="9">
    <location>
        <begin position="717"/>
        <end position="771"/>
    </location>
</feature>
<proteinExistence type="predicted"/>
<evidence type="ECO:0000259" key="11">
    <source>
        <dbReference type="PROSITE" id="PS51285"/>
    </source>
</evidence>
<evidence type="ECO:0000256" key="7">
    <source>
        <dbReference type="ARBA" id="ARBA00047899"/>
    </source>
</evidence>
<evidence type="ECO:0000256" key="4">
    <source>
        <dbReference type="ARBA" id="ARBA00022741"/>
    </source>
</evidence>
<reference evidence="12 13" key="1">
    <citation type="submission" date="2024-04" db="EMBL/GenBank/DDBJ databases">
        <title>Tritrichomonas musculus Genome.</title>
        <authorList>
            <person name="Alves-Ferreira E."/>
            <person name="Grigg M."/>
            <person name="Lorenzi H."/>
            <person name="Galac M."/>
        </authorList>
    </citation>
    <scope>NUCLEOTIDE SEQUENCE [LARGE SCALE GENOMIC DNA]</scope>
    <source>
        <strain evidence="12 13">EAF2021</strain>
    </source>
</reference>
<dbReference type="InterPro" id="IPR050236">
    <property type="entry name" value="Ser_Thr_kinase_AGC"/>
</dbReference>
<keyword evidence="5 12" id="KW-0418">Kinase</keyword>
<evidence type="ECO:0000256" key="3">
    <source>
        <dbReference type="ARBA" id="ARBA00022679"/>
    </source>
</evidence>
<dbReference type="Proteomes" id="UP001470230">
    <property type="component" value="Unassembled WGS sequence"/>
</dbReference>
<feature type="domain" description="AGC-kinase C-terminal" evidence="11">
    <location>
        <begin position="593"/>
        <end position="705"/>
    </location>
</feature>
<dbReference type="SUPFAM" id="SSF56112">
    <property type="entry name" value="Protein kinase-like (PK-like)"/>
    <property type="match status" value="1"/>
</dbReference>
<feature type="compositionally biased region" description="Low complexity" evidence="9">
    <location>
        <begin position="751"/>
        <end position="760"/>
    </location>
</feature>
<evidence type="ECO:0000259" key="10">
    <source>
        <dbReference type="PROSITE" id="PS50011"/>
    </source>
</evidence>
<dbReference type="GO" id="GO:0016301">
    <property type="term" value="F:kinase activity"/>
    <property type="evidence" value="ECO:0007669"/>
    <property type="project" value="UniProtKB-KW"/>
</dbReference>
<dbReference type="PROSITE" id="PS51285">
    <property type="entry name" value="AGC_KINASE_CTER"/>
    <property type="match status" value="1"/>
</dbReference>
<keyword evidence="2" id="KW-0723">Serine/threonine-protein kinase</keyword>
<evidence type="ECO:0000313" key="13">
    <source>
        <dbReference type="Proteomes" id="UP001470230"/>
    </source>
</evidence>
<sequence length="771" mass="88249">MSLLVSPIANLIGSGHSVNEDEFLDFFEIDANTYPRTYIFLKAQKTIFESIQHEISQLTVDEKFKESLDFVTTMTNSLLNSEFGEVFDKAKEAIPSIRDFINNQKEETPEKIIKISQKLLSSSIALSRVFSIIAYSLPSKDQAPDDQSDQTNEANQYSPDLQDVLVLCRICEEYVPLSQIEQHSKLCAREHESRFRMISVDERIAKLQKSIKTILLKPVWPGTKDKCINVYLPLFHINMLLDKALHTRTLTNNDARVLGIILSSVSRIKIRIENQNIDSMFQKSKELVNEKLKVCISRISASPLQTTTIDQPPEPHRIEVTIADFEIIKRISSGAYARVFLARKKKTGDIYAMKVIPKSSVLQKNQMQRLLNEKDIMLQNENTFIVNFYYSIIGHHNLYLVMEYLPGGDLYSLLQHVGSLSEEHTLVYTCQIVMALQSLHKRGIIHRDLKPDNILITSTGKLKLTDFGLSMIGNNDRRLSEEDACVKNDNESFVGTPDYLPPEIILSQPHTFTADYWSLGAVIYELLTGIPPFHRDTEYETFSAIIIGRIDWEELEEFSENVKSLIKGLLEPNPGKRLGANGIKEIMDHPWFSEIDWANIDLLDPPFVPEIQDEHSTEYFQERYEFNKTDEKDIIEDIERAEREGKSKNKWKNGDNTDDENNSVISRRTDNDHESGSHQSENEDEKLKDFASIDFKSLYKTNQEVANRMRAKRKWGYGSAMSDDIGVDEEPLDLNMQDEDDSNAKKKKKSPLILSSGSLKQTPVPMMKGPF</sequence>
<dbReference type="SMART" id="SM00220">
    <property type="entry name" value="S_TKc"/>
    <property type="match status" value="1"/>
</dbReference>
<feature type="region of interest" description="Disordered" evidence="9">
    <location>
        <begin position="640"/>
        <end position="686"/>
    </location>
</feature>
<keyword evidence="6" id="KW-0067">ATP-binding</keyword>
<evidence type="ECO:0000256" key="5">
    <source>
        <dbReference type="ARBA" id="ARBA00022777"/>
    </source>
</evidence>
<gene>
    <name evidence="12" type="ORF">M9Y10_027981</name>
</gene>
<dbReference type="InterPro" id="IPR008271">
    <property type="entry name" value="Ser/Thr_kinase_AS"/>
</dbReference>
<dbReference type="PROSITE" id="PS00108">
    <property type="entry name" value="PROTEIN_KINASE_ST"/>
    <property type="match status" value="1"/>
</dbReference>
<feature type="compositionally biased region" description="Basic and acidic residues" evidence="9">
    <location>
        <begin position="667"/>
        <end position="676"/>
    </location>
</feature>
<comment type="catalytic activity">
    <reaction evidence="8">
        <text>L-seryl-[protein] + ATP = O-phospho-L-seryl-[protein] + ADP + H(+)</text>
        <dbReference type="Rhea" id="RHEA:17989"/>
        <dbReference type="Rhea" id="RHEA-COMP:9863"/>
        <dbReference type="Rhea" id="RHEA-COMP:11604"/>
        <dbReference type="ChEBI" id="CHEBI:15378"/>
        <dbReference type="ChEBI" id="CHEBI:29999"/>
        <dbReference type="ChEBI" id="CHEBI:30616"/>
        <dbReference type="ChEBI" id="CHEBI:83421"/>
        <dbReference type="ChEBI" id="CHEBI:456216"/>
        <dbReference type="EC" id="2.7.11.1"/>
    </reaction>
</comment>
<dbReference type="Gene3D" id="3.30.200.20">
    <property type="entry name" value="Phosphorylase Kinase, domain 1"/>
    <property type="match status" value="1"/>
</dbReference>
<feature type="compositionally biased region" description="Acidic residues" evidence="9">
    <location>
        <begin position="725"/>
        <end position="741"/>
    </location>
</feature>
<dbReference type="EMBL" id="JAPFFF010000004">
    <property type="protein sequence ID" value="KAK8890782.1"/>
    <property type="molecule type" value="Genomic_DNA"/>
</dbReference>
<feature type="compositionally biased region" description="Basic and acidic residues" evidence="9">
    <location>
        <begin position="640"/>
        <end position="655"/>
    </location>
</feature>
<dbReference type="InterPro" id="IPR011009">
    <property type="entry name" value="Kinase-like_dom_sf"/>
</dbReference>
<evidence type="ECO:0000256" key="9">
    <source>
        <dbReference type="SAM" id="MobiDB-lite"/>
    </source>
</evidence>
<dbReference type="InterPro" id="IPR000719">
    <property type="entry name" value="Prot_kinase_dom"/>
</dbReference>
<comment type="catalytic activity">
    <reaction evidence="7">
        <text>L-threonyl-[protein] + ATP = O-phospho-L-threonyl-[protein] + ADP + H(+)</text>
        <dbReference type="Rhea" id="RHEA:46608"/>
        <dbReference type="Rhea" id="RHEA-COMP:11060"/>
        <dbReference type="Rhea" id="RHEA-COMP:11605"/>
        <dbReference type="ChEBI" id="CHEBI:15378"/>
        <dbReference type="ChEBI" id="CHEBI:30013"/>
        <dbReference type="ChEBI" id="CHEBI:30616"/>
        <dbReference type="ChEBI" id="CHEBI:61977"/>
        <dbReference type="ChEBI" id="CHEBI:456216"/>
        <dbReference type="EC" id="2.7.11.1"/>
    </reaction>
</comment>
<evidence type="ECO:0000256" key="6">
    <source>
        <dbReference type="ARBA" id="ARBA00022840"/>
    </source>
</evidence>
<dbReference type="InterPro" id="IPR000961">
    <property type="entry name" value="AGC-kinase_C"/>
</dbReference>
<dbReference type="PANTHER" id="PTHR24356:SF1">
    <property type="entry name" value="SERINE_THREONINE-PROTEIN KINASE GREATWALL"/>
    <property type="match status" value="1"/>
</dbReference>
<dbReference type="EC" id="2.7.11.1" evidence="1"/>
<organism evidence="12 13">
    <name type="scientific">Tritrichomonas musculus</name>
    <dbReference type="NCBI Taxonomy" id="1915356"/>
    <lineage>
        <taxon>Eukaryota</taxon>
        <taxon>Metamonada</taxon>
        <taxon>Parabasalia</taxon>
        <taxon>Tritrichomonadida</taxon>
        <taxon>Tritrichomonadidae</taxon>
        <taxon>Tritrichomonas</taxon>
    </lineage>
</organism>
<evidence type="ECO:0000313" key="12">
    <source>
        <dbReference type="EMBL" id="KAK8890782.1"/>
    </source>
</evidence>
<keyword evidence="13" id="KW-1185">Reference proteome</keyword>
<feature type="domain" description="Protein kinase" evidence="10">
    <location>
        <begin position="325"/>
        <end position="592"/>
    </location>
</feature>
<dbReference type="Gene3D" id="1.10.510.10">
    <property type="entry name" value="Transferase(Phosphotransferase) domain 1"/>
    <property type="match status" value="1"/>
</dbReference>
<protein>
    <recommendedName>
        <fullName evidence="1">non-specific serine/threonine protein kinase</fullName>
        <ecNumber evidence="1">2.7.11.1</ecNumber>
    </recommendedName>
</protein>
<dbReference type="Pfam" id="PF00069">
    <property type="entry name" value="Pkinase"/>
    <property type="match status" value="1"/>
</dbReference>
<evidence type="ECO:0000256" key="1">
    <source>
        <dbReference type="ARBA" id="ARBA00012513"/>
    </source>
</evidence>
<dbReference type="PROSITE" id="PS50011">
    <property type="entry name" value="PROTEIN_KINASE_DOM"/>
    <property type="match status" value="1"/>
</dbReference>
<evidence type="ECO:0000256" key="8">
    <source>
        <dbReference type="ARBA" id="ARBA00048679"/>
    </source>
</evidence>
<dbReference type="CDD" id="cd05579">
    <property type="entry name" value="STKc_MAST_like"/>
    <property type="match status" value="1"/>
</dbReference>
<name>A0ABR2KI43_9EUKA</name>
<keyword evidence="3" id="KW-0808">Transferase</keyword>
<dbReference type="PANTHER" id="PTHR24356">
    <property type="entry name" value="SERINE/THREONINE-PROTEIN KINASE"/>
    <property type="match status" value="1"/>
</dbReference>
<keyword evidence="4" id="KW-0547">Nucleotide-binding</keyword>
<evidence type="ECO:0000256" key="2">
    <source>
        <dbReference type="ARBA" id="ARBA00022527"/>
    </source>
</evidence>
<accession>A0ABR2KI43</accession>